<evidence type="ECO:0000256" key="12">
    <source>
        <dbReference type="ARBA" id="ARBA00022989"/>
    </source>
</evidence>
<dbReference type="HOGENOM" id="CLU_034756_0_0_1"/>
<evidence type="ECO:0000256" key="18">
    <source>
        <dbReference type="PIRSR" id="PIRSR005149-1"/>
    </source>
</evidence>
<evidence type="ECO:0000256" key="19">
    <source>
        <dbReference type="PIRSR" id="PIRSR005149-50"/>
    </source>
</evidence>
<evidence type="ECO:0000256" key="3">
    <source>
        <dbReference type="ARBA" id="ARBA00005189"/>
    </source>
</evidence>
<reference evidence="23" key="2">
    <citation type="submission" date="2024-08" db="UniProtKB">
        <authorList>
            <consortium name="EnsemblMetazoa"/>
        </authorList>
    </citation>
    <scope>IDENTIFICATION</scope>
</reference>
<dbReference type="Pfam" id="PF00173">
    <property type="entry name" value="Cyt-b5"/>
    <property type="match status" value="1"/>
</dbReference>
<keyword evidence="16 20" id="KW-0472">Membrane</keyword>
<evidence type="ECO:0000256" key="14">
    <source>
        <dbReference type="ARBA" id="ARBA00023004"/>
    </source>
</evidence>
<feature type="transmembrane region" description="Helical" evidence="20">
    <location>
        <begin position="242"/>
        <end position="263"/>
    </location>
</feature>
<dbReference type="Proteomes" id="UP000019118">
    <property type="component" value="Unassembled WGS sequence"/>
</dbReference>
<feature type="binding site" evidence="18">
    <location>
        <position position="281"/>
    </location>
    <ligand>
        <name>Zn(2+)</name>
        <dbReference type="ChEBI" id="CHEBI:29105"/>
        <label>1</label>
    </ligand>
</feature>
<feature type="binding site" evidence="18">
    <location>
        <position position="179"/>
    </location>
    <ligand>
        <name>Zn(2+)</name>
        <dbReference type="ChEBI" id="CHEBI:29105"/>
        <label>1</label>
    </ligand>
</feature>
<reference evidence="22 24" key="1">
    <citation type="journal article" date="2013" name="Genome Biol.">
        <title>Draft genome of the mountain pine beetle, Dendroctonus ponderosae Hopkins, a major forest pest.</title>
        <authorList>
            <person name="Keeling C.I."/>
            <person name="Yuen M.M."/>
            <person name="Liao N.Y."/>
            <person name="Docking T.R."/>
            <person name="Chan S.K."/>
            <person name="Taylor G.A."/>
            <person name="Palmquist D.L."/>
            <person name="Jackman S.D."/>
            <person name="Nguyen A."/>
            <person name="Li M."/>
            <person name="Henderson H."/>
            <person name="Janes J.K."/>
            <person name="Zhao Y."/>
            <person name="Pandoh P."/>
            <person name="Moore R."/>
            <person name="Sperling F.A."/>
            <person name="Huber D.P."/>
            <person name="Birol I."/>
            <person name="Jones S.J."/>
            <person name="Bohlmann J."/>
        </authorList>
    </citation>
    <scope>NUCLEOTIDE SEQUENCE</scope>
</reference>
<organism evidence="22">
    <name type="scientific">Dendroctonus ponderosae</name>
    <name type="common">Mountain pine beetle</name>
    <dbReference type="NCBI Taxonomy" id="77166"/>
    <lineage>
        <taxon>Eukaryota</taxon>
        <taxon>Metazoa</taxon>
        <taxon>Ecdysozoa</taxon>
        <taxon>Arthropoda</taxon>
        <taxon>Hexapoda</taxon>
        <taxon>Insecta</taxon>
        <taxon>Pterygota</taxon>
        <taxon>Neoptera</taxon>
        <taxon>Endopterygota</taxon>
        <taxon>Coleoptera</taxon>
        <taxon>Polyphaga</taxon>
        <taxon>Cucujiformia</taxon>
        <taxon>Curculionidae</taxon>
        <taxon>Scolytinae</taxon>
        <taxon>Dendroctonus</taxon>
    </lineage>
</organism>
<proteinExistence type="inferred from homology"/>
<evidence type="ECO:0000256" key="4">
    <source>
        <dbReference type="ARBA" id="ARBA00005747"/>
    </source>
</evidence>
<dbReference type="Gene3D" id="3.10.120.10">
    <property type="entry name" value="Cytochrome b5-like heme/steroid binding domain"/>
    <property type="match status" value="1"/>
</dbReference>
<dbReference type="EnsemblMetazoa" id="XM_019898197.1">
    <property type="protein sequence ID" value="XP_019753756.1"/>
    <property type="gene ID" value="LOC109533013"/>
</dbReference>
<feature type="binding site" evidence="18">
    <location>
        <position position="284"/>
    </location>
    <ligand>
        <name>Zn(2+)</name>
        <dbReference type="ChEBI" id="CHEBI:29105"/>
        <label>1</label>
    </ligand>
</feature>
<feature type="binding site" description="axial binding residue" evidence="19">
    <location>
        <position position="50"/>
    </location>
    <ligand>
        <name>heme</name>
        <dbReference type="ChEBI" id="CHEBI:30413"/>
    </ligand>
    <ligandPart>
        <name>Fe</name>
        <dbReference type="ChEBI" id="CHEBI:18248"/>
    </ligandPart>
</feature>
<evidence type="ECO:0000313" key="22">
    <source>
        <dbReference type="EMBL" id="ENN81003.1"/>
    </source>
</evidence>
<comment type="cofactor">
    <cofactor evidence="18">
        <name>Zn(2+)</name>
        <dbReference type="ChEBI" id="CHEBI:29105"/>
    </cofactor>
    <text evidence="18">Binds 2 Zn(2+) ions per subunit that likely form a catalytic dimetal center.</text>
</comment>
<accession>N6TSI4</accession>
<feature type="binding site" evidence="18">
    <location>
        <position position="202"/>
    </location>
    <ligand>
        <name>Zn(2+)</name>
        <dbReference type="ChEBI" id="CHEBI:29105"/>
        <label>1</label>
    </ligand>
</feature>
<dbReference type="InterPro" id="IPR036400">
    <property type="entry name" value="Cyt_B5-like_heme/steroid_sf"/>
</dbReference>
<evidence type="ECO:0000256" key="20">
    <source>
        <dbReference type="SAM" id="Phobius"/>
    </source>
</evidence>
<dbReference type="SUPFAM" id="SSF55856">
    <property type="entry name" value="Cytochrome b5-like heme/steroid binding domain"/>
    <property type="match status" value="1"/>
</dbReference>
<keyword evidence="12 20" id="KW-1133">Transmembrane helix</keyword>
<evidence type="ECO:0000256" key="15">
    <source>
        <dbReference type="ARBA" id="ARBA00023098"/>
    </source>
</evidence>
<evidence type="ECO:0000256" key="13">
    <source>
        <dbReference type="ARBA" id="ARBA00023002"/>
    </source>
</evidence>
<dbReference type="PROSITE" id="PS50255">
    <property type="entry name" value="CYTOCHROME_B5_2"/>
    <property type="match status" value="1"/>
</dbReference>
<name>N6TSI4_DENPD</name>
<dbReference type="GO" id="GO:0080132">
    <property type="term" value="F:fatty acid 2-hydroxylase activity"/>
    <property type="evidence" value="ECO:0007669"/>
    <property type="project" value="InterPro"/>
</dbReference>
<feature type="binding site" evidence="18">
    <location>
        <position position="285"/>
    </location>
    <ligand>
        <name>Zn(2+)</name>
        <dbReference type="ChEBI" id="CHEBI:29105"/>
        <label>1</label>
    </ligand>
</feature>
<dbReference type="GO" id="GO:0020037">
    <property type="term" value="F:heme binding"/>
    <property type="evidence" value="ECO:0007669"/>
    <property type="project" value="InterPro"/>
</dbReference>
<evidence type="ECO:0000256" key="16">
    <source>
        <dbReference type="ARBA" id="ARBA00023136"/>
    </source>
</evidence>
<feature type="binding site" description="axial binding residue" evidence="19">
    <location>
        <position position="26"/>
    </location>
    <ligand>
        <name>heme</name>
        <dbReference type="ChEBI" id="CHEBI:30413"/>
    </ligand>
    <ligandPart>
        <name>Fe</name>
        <dbReference type="ChEBI" id="CHEBI:18248"/>
    </ligandPart>
</feature>
<dbReference type="OrthoDB" id="2204368at2759"/>
<keyword evidence="24" id="KW-1185">Reference proteome</keyword>
<feature type="binding site" evidence="18">
    <location>
        <position position="205"/>
    </location>
    <ligand>
        <name>Zn(2+)</name>
        <dbReference type="ChEBI" id="CHEBI:29105"/>
        <label>1</label>
    </ligand>
</feature>
<evidence type="ECO:0000256" key="7">
    <source>
        <dbReference type="ARBA" id="ARBA00022692"/>
    </source>
</evidence>
<keyword evidence="7 20" id="KW-0812">Transmembrane</keyword>
<keyword evidence="17" id="KW-0275">Fatty acid biosynthesis</keyword>
<dbReference type="InterPro" id="IPR001199">
    <property type="entry name" value="Cyt_B5-like_heme/steroid-bd"/>
</dbReference>
<feature type="binding site" evidence="18">
    <location>
        <position position="206"/>
    </location>
    <ligand>
        <name>Zn(2+)</name>
        <dbReference type="ChEBI" id="CHEBI:29105"/>
        <label>1</label>
    </ligand>
</feature>
<evidence type="ECO:0000256" key="5">
    <source>
        <dbReference type="ARBA" id="ARBA00022516"/>
    </source>
</evidence>
<dbReference type="GO" id="GO:0006633">
    <property type="term" value="P:fatty acid biosynthetic process"/>
    <property type="evidence" value="ECO:0007669"/>
    <property type="project" value="UniProtKB-KW"/>
</dbReference>
<comment type="cofactor">
    <cofactor evidence="19">
        <name>Fe cation</name>
        <dbReference type="ChEBI" id="CHEBI:24875"/>
    </cofactor>
</comment>
<dbReference type="EnsemblMetazoa" id="XM_019898198.1">
    <property type="protein sequence ID" value="XP_019753757.1"/>
    <property type="gene ID" value="LOC109533013"/>
</dbReference>
<keyword evidence="13" id="KW-0560">Oxidoreductase</keyword>
<dbReference type="PANTHER" id="PTHR12863:SF1">
    <property type="entry name" value="FATTY ACID 2-HYDROXYLASE"/>
    <property type="match status" value="1"/>
</dbReference>
<evidence type="ECO:0000256" key="10">
    <source>
        <dbReference type="ARBA" id="ARBA00022832"/>
    </source>
</evidence>
<dbReference type="InterPro" id="IPR014430">
    <property type="entry name" value="Scs7"/>
</dbReference>
<feature type="domain" description="Cytochrome b5 heme-binding" evidence="21">
    <location>
        <begin position="1"/>
        <end position="62"/>
    </location>
</feature>
<sequence length="319" mass="37157">MQNDQESFGVLYENDKYDLQQFLQNHPGGLNYLAPYKGKDISKRMQDSQHSRAAFYLFKEYKKDGKRKPANGDEEDFEKLVDWDKPMLAQVGSLGTQYKEWVISPVDRNLRLFGNPILENLSITPWYVVPVIWIPIIMFLIQIGAQQYVETTKDTNRAGIILYVGLGIIAWSLMEYSLHRWVFHMEPSGYSKLMIYLHFAIHGLHHKVPFDTRRLVFPPFPAAIIALTLYKAFSFILPESIIVLFVAGGLVGYVTYDMIHFYLHYGSPRENSYFYNLKRYHNQHHFAHHDSGFGISSIFWDKVFGTAINLRKLGMSIIW</sequence>
<keyword evidence="9" id="KW-0256">Endoplasmic reticulum</keyword>
<comment type="subcellular location">
    <subcellularLocation>
        <location evidence="1">Endoplasmic reticulum membrane</location>
        <topology evidence="1">Multi-pass membrane protein</topology>
    </subcellularLocation>
</comment>
<dbReference type="PROSITE" id="PS00191">
    <property type="entry name" value="CYTOCHROME_B5_1"/>
    <property type="match status" value="1"/>
</dbReference>
<dbReference type="InterPro" id="IPR018506">
    <property type="entry name" value="Cyt_B5_heme-BS"/>
</dbReference>
<feature type="transmembrane region" description="Helical" evidence="20">
    <location>
        <begin position="160"/>
        <end position="178"/>
    </location>
</feature>
<feature type="transmembrane region" description="Helical" evidence="20">
    <location>
        <begin position="126"/>
        <end position="148"/>
    </location>
</feature>
<comment type="pathway">
    <text evidence="3">Lipid metabolism.</text>
</comment>
<keyword evidence="11 18" id="KW-0862">Zinc</keyword>
<keyword evidence="10" id="KW-0276">Fatty acid metabolism</keyword>
<dbReference type="PIRSF" id="PIRSF005149">
    <property type="entry name" value="IPC-B_HD"/>
    <property type="match status" value="1"/>
</dbReference>
<dbReference type="AlphaFoldDB" id="N6TSI4"/>
<keyword evidence="6 19" id="KW-0349">Heme</keyword>
<feature type="transmembrane region" description="Helical" evidence="20">
    <location>
        <begin position="215"/>
        <end position="236"/>
    </location>
</feature>
<dbReference type="EMBL" id="KB740234">
    <property type="protein sequence ID" value="ENN81003.1"/>
    <property type="molecule type" value="Genomic_DNA"/>
</dbReference>
<evidence type="ECO:0000256" key="17">
    <source>
        <dbReference type="ARBA" id="ARBA00023160"/>
    </source>
</evidence>
<evidence type="ECO:0000256" key="11">
    <source>
        <dbReference type="ARBA" id="ARBA00022833"/>
    </source>
</evidence>
<evidence type="ECO:0000256" key="8">
    <source>
        <dbReference type="ARBA" id="ARBA00022723"/>
    </source>
</evidence>
<feature type="binding site" evidence="18">
    <location>
        <position position="260"/>
    </location>
    <ligand>
        <name>Zn(2+)</name>
        <dbReference type="ChEBI" id="CHEBI:29105"/>
        <label>1</label>
    </ligand>
</feature>
<dbReference type="KEGG" id="dpa:109533013"/>
<feature type="binding site" evidence="18">
    <location>
        <position position="264"/>
    </location>
    <ligand>
        <name>Zn(2+)</name>
        <dbReference type="ChEBI" id="CHEBI:29105"/>
        <label>1</label>
    </ligand>
</feature>
<feature type="binding site" evidence="18">
    <location>
        <position position="184"/>
    </location>
    <ligand>
        <name>Zn(2+)</name>
        <dbReference type="ChEBI" id="CHEBI:29105"/>
        <label>1</label>
    </ligand>
</feature>
<protein>
    <recommendedName>
        <fullName evidence="21">Cytochrome b5 heme-binding domain-containing protein</fullName>
    </recommendedName>
</protein>
<evidence type="ECO:0000256" key="6">
    <source>
        <dbReference type="ARBA" id="ARBA00022617"/>
    </source>
</evidence>
<comment type="pathway">
    <text evidence="2">Sphingolipid metabolism.</text>
</comment>
<dbReference type="GO" id="GO:0005506">
    <property type="term" value="F:iron ion binding"/>
    <property type="evidence" value="ECO:0007669"/>
    <property type="project" value="InterPro"/>
</dbReference>
<keyword evidence="15" id="KW-0443">Lipid metabolism</keyword>
<dbReference type="InterPro" id="IPR006694">
    <property type="entry name" value="Fatty_acid_hydroxylase"/>
</dbReference>
<evidence type="ECO:0000313" key="23">
    <source>
        <dbReference type="EnsemblMetazoa" id="XP_019753756.1"/>
    </source>
</evidence>
<comment type="similarity">
    <text evidence="4">Belongs to the sterol desaturase family. SCS7 subfamily.</text>
</comment>
<evidence type="ECO:0000256" key="1">
    <source>
        <dbReference type="ARBA" id="ARBA00004477"/>
    </source>
</evidence>
<dbReference type="PANTHER" id="PTHR12863">
    <property type="entry name" value="FATTY ACID HYDROXYLASE"/>
    <property type="match status" value="1"/>
</dbReference>
<feature type="non-terminal residue" evidence="22">
    <location>
        <position position="1"/>
    </location>
</feature>
<dbReference type="OMA" id="WTIIEYV"/>
<keyword evidence="5" id="KW-0444">Lipid biosynthesis</keyword>
<evidence type="ECO:0000256" key="2">
    <source>
        <dbReference type="ARBA" id="ARBA00004991"/>
    </source>
</evidence>
<gene>
    <name evidence="23" type="primary">109533013</name>
    <name evidence="22" type="ORF">YQE_02587</name>
</gene>
<evidence type="ECO:0000259" key="21">
    <source>
        <dbReference type="PROSITE" id="PS50255"/>
    </source>
</evidence>
<evidence type="ECO:0000256" key="9">
    <source>
        <dbReference type="ARBA" id="ARBA00022824"/>
    </source>
</evidence>
<keyword evidence="8 18" id="KW-0479">Metal-binding</keyword>
<dbReference type="GO" id="GO:0005789">
    <property type="term" value="C:endoplasmic reticulum membrane"/>
    <property type="evidence" value="ECO:0007669"/>
    <property type="project" value="UniProtKB-SubCell"/>
</dbReference>
<keyword evidence="14 19" id="KW-0408">Iron</keyword>
<dbReference type="Pfam" id="PF04116">
    <property type="entry name" value="FA_hydroxylase"/>
    <property type="match status" value="1"/>
</dbReference>
<dbReference type="EnsemblMetazoa" id="XM_019898199.1">
    <property type="protein sequence ID" value="XP_019753758.1"/>
    <property type="gene ID" value="LOC109533013"/>
</dbReference>
<evidence type="ECO:0000313" key="24">
    <source>
        <dbReference type="Proteomes" id="UP000019118"/>
    </source>
</evidence>